<proteinExistence type="predicted"/>
<dbReference type="AlphaFoldDB" id="A0A9E6SUA9"/>
<organism evidence="6 7">
    <name type="scientific">Xiamenia xianingshaonis</name>
    <dbReference type="NCBI Taxonomy" id="2682776"/>
    <lineage>
        <taxon>Bacteria</taxon>
        <taxon>Bacillati</taxon>
        <taxon>Actinomycetota</taxon>
        <taxon>Coriobacteriia</taxon>
        <taxon>Eggerthellales</taxon>
        <taxon>Eggerthellaceae</taxon>
        <taxon>Xiamenia</taxon>
    </lineage>
</organism>
<keyword evidence="2 4" id="KW-0442">Lipid degradation</keyword>
<dbReference type="InterPro" id="IPR050301">
    <property type="entry name" value="NTE"/>
</dbReference>
<dbReference type="EMBL" id="CP072829">
    <property type="protein sequence ID" value="QTU84291.1"/>
    <property type="molecule type" value="Genomic_DNA"/>
</dbReference>
<evidence type="ECO:0000256" key="3">
    <source>
        <dbReference type="ARBA" id="ARBA00023098"/>
    </source>
</evidence>
<protein>
    <submittedName>
        <fullName evidence="6">Patatin family protein</fullName>
    </submittedName>
</protein>
<dbReference type="Proteomes" id="UP000671910">
    <property type="component" value="Chromosome"/>
</dbReference>
<evidence type="ECO:0000313" key="6">
    <source>
        <dbReference type="EMBL" id="QTU84291.1"/>
    </source>
</evidence>
<dbReference type="Gene3D" id="3.40.1090.10">
    <property type="entry name" value="Cytosolic phospholipase A2 catalytic domain"/>
    <property type="match status" value="2"/>
</dbReference>
<dbReference type="PANTHER" id="PTHR14226:SF25">
    <property type="entry name" value="PHOSPHOESTERASE"/>
    <property type="match status" value="1"/>
</dbReference>
<dbReference type="InterPro" id="IPR016035">
    <property type="entry name" value="Acyl_Trfase/lysoPLipase"/>
</dbReference>
<feature type="active site" description="Proton acceptor" evidence="4">
    <location>
        <position position="193"/>
    </location>
</feature>
<dbReference type="GO" id="GO:0016787">
    <property type="term" value="F:hydrolase activity"/>
    <property type="evidence" value="ECO:0007669"/>
    <property type="project" value="UniProtKB-UniRule"/>
</dbReference>
<dbReference type="InterPro" id="IPR037483">
    <property type="entry name" value="YjjU-like"/>
</dbReference>
<keyword evidence="3 4" id="KW-0443">Lipid metabolism</keyword>
<feature type="domain" description="PNPLA" evidence="5">
    <location>
        <begin position="37"/>
        <end position="206"/>
    </location>
</feature>
<feature type="active site" description="Nucleophile" evidence="4">
    <location>
        <position position="70"/>
    </location>
</feature>
<sequence length="313" mass="33851">MEETSDISAKGAGETAAEASSASADAAPAMGGGKIGVVDVGGGMRGSFGAGVFDFCLDAGIWFDYAIGVSAGSANLTSYLAGQRGRNLVFYTDFAFRKEYMSLAHFMRTGNYINLDYIYSTLSNSDGEYPLDYPALAARGVPFDVVVTDAATGLPDYFSLDSMVQDDYGAVKASCCVPGVNRPYAWHGGRYFDGGASDPIPFDRAFAAGCDRAVVVLTRPREYRRDPKRDEPTIRLLKRRYPAVAETMKRRAEVYNRQLEEALAFEVEGRVLVIAPDAASVEGLKTLTKDRSAIRGLYDKGYEEAQAIAAFVQ</sequence>
<dbReference type="GO" id="GO:0016042">
    <property type="term" value="P:lipid catabolic process"/>
    <property type="evidence" value="ECO:0007669"/>
    <property type="project" value="UniProtKB-UniRule"/>
</dbReference>
<dbReference type="KEGG" id="ebz:J7S26_08100"/>
<dbReference type="Pfam" id="PF19890">
    <property type="entry name" value="DUF6363"/>
    <property type="match status" value="1"/>
</dbReference>
<dbReference type="CDD" id="cd07208">
    <property type="entry name" value="Pat_hypo_Ecoli_yjju_like"/>
    <property type="match status" value="1"/>
</dbReference>
<feature type="short sequence motif" description="GXGXXG" evidence="4">
    <location>
        <begin position="41"/>
        <end position="46"/>
    </location>
</feature>
<evidence type="ECO:0000256" key="2">
    <source>
        <dbReference type="ARBA" id="ARBA00022963"/>
    </source>
</evidence>
<evidence type="ECO:0000256" key="4">
    <source>
        <dbReference type="PROSITE-ProRule" id="PRU01161"/>
    </source>
</evidence>
<feature type="short sequence motif" description="GXSXG" evidence="4">
    <location>
        <begin position="68"/>
        <end position="72"/>
    </location>
</feature>
<dbReference type="InterPro" id="IPR045943">
    <property type="entry name" value="DUF6363"/>
</dbReference>
<dbReference type="Pfam" id="PF01734">
    <property type="entry name" value="Patatin"/>
    <property type="match status" value="1"/>
</dbReference>
<name>A0A9E6SUA9_9ACTN</name>
<dbReference type="PROSITE" id="PS51635">
    <property type="entry name" value="PNPLA"/>
    <property type="match status" value="1"/>
</dbReference>
<feature type="short sequence motif" description="DGA/G" evidence="4">
    <location>
        <begin position="193"/>
        <end position="195"/>
    </location>
</feature>
<evidence type="ECO:0000259" key="5">
    <source>
        <dbReference type="PROSITE" id="PS51635"/>
    </source>
</evidence>
<dbReference type="InterPro" id="IPR002641">
    <property type="entry name" value="PNPLA_dom"/>
</dbReference>
<keyword evidence="1 4" id="KW-0378">Hydrolase</keyword>
<dbReference type="PANTHER" id="PTHR14226">
    <property type="entry name" value="NEUROPATHY TARGET ESTERASE/SWISS CHEESE D.MELANOGASTER"/>
    <property type="match status" value="1"/>
</dbReference>
<dbReference type="RefSeq" id="WP_261428591.1">
    <property type="nucleotide sequence ID" value="NZ_CP072829.1"/>
</dbReference>
<dbReference type="SUPFAM" id="SSF52151">
    <property type="entry name" value="FabD/lysophospholipase-like"/>
    <property type="match status" value="1"/>
</dbReference>
<evidence type="ECO:0000256" key="1">
    <source>
        <dbReference type="ARBA" id="ARBA00022801"/>
    </source>
</evidence>
<gene>
    <name evidence="6" type="ORF">J7S26_08100</name>
</gene>
<evidence type="ECO:0000313" key="7">
    <source>
        <dbReference type="Proteomes" id="UP000671910"/>
    </source>
</evidence>
<reference evidence="6" key="1">
    <citation type="submission" date="2021-04" db="EMBL/GenBank/DDBJ databases">
        <title>Novel species in family Eggerthellaceae.</title>
        <authorList>
            <person name="Zhang G."/>
        </authorList>
    </citation>
    <scope>NUCLEOTIDE SEQUENCE</scope>
    <source>
        <strain evidence="6">Zg-886</strain>
    </source>
</reference>
<accession>A0A9E6SUA9</accession>